<evidence type="ECO:0000313" key="3">
    <source>
        <dbReference type="Proteomes" id="UP000001054"/>
    </source>
</evidence>
<feature type="transmembrane region" description="Helical" evidence="1">
    <location>
        <begin position="31"/>
        <end position="53"/>
    </location>
</feature>
<evidence type="ECO:0000313" key="2">
    <source>
        <dbReference type="EMBL" id="ACP26058.1"/>
    </source>
</evidence>
<keyword evidence="1" id="KW-0812">Transmembrane</keyword>
<dbReference type="EMBL" id="CP001389">
    <property type="protein sequence ID" value="ACP26058.1"/>
    <property type="molecule type" value="Genomic_DNA"/>
</dbReference>
<dbReference type="KEGG" id="rhi:NGR_c22990"/>
<evidence type="ECO:0000256" key="1">
    <source>
        <dbReference type="SAM" id="Phobius"/>
    </source>
</evidence>
<dbReference type="NCBIfam" id="TIGR02532">
    <property type="entry name" value="IV_pilin_GFxxxE"/>
    <property type="match status" value="1"/>
</dbReference>
<gene>
    <name evidence="2" type="primary">gspJ</name>
    <name evidence="2" type="ordered locus">NGR_c22990</name>
</gene>
<dbReference type="STRING" id="394.NGR_c22990"/>
<accession>C3MFK1</accession>
<dbReference type="Pfam" id="PF07963">
    <property type="entry name" value="N_methyl"/>
    <property type="match status" value="1"/>
</dbReference>
<name>C3MFK1_SINFN</name>
<keyword evidence="1" id="KW-1133">Transmembrane helix</keyword>
<dbReference type="Proteomes" id="UP000001054">
    <property type="component" value="Chromosome"/>
</dbReference>
<keyword evidence="3" id="KW-1185">Reference proteome</keyword>
<dbReference type="OrthoDB" id="8446434at2"/>
<organism evidence="2 3">
    <name type="scientific">Sinorhizobium fredii (strain NBRC 101917 / NGR234)</name>
    <dbReference type="NCBI Taxonomy" id="394"/>
    <lineage>
        <taxon>Bacteria</taxon>
        <taxon>Pseudomonadati</taxon>
        <taxon>Pseudomonadota</taxon>
        <taxon>Alphaproteobacteria</taxon>
        <taxon>Hyphomicrobiales</taxon>
        <taxon>Rhizobiaceae</taxon>
        <taxon>Sinorhizobium/Ensifer group</taxon>
        <taxon>Sinorhizobium</taxon>
    </lineage>
</organism>
<sequence length="224" mass="23785">MLTIDRRCGVASGANISASSPGPLSSGARDGYTLIEVLVVLAIASVMAAMMIGGARQLQGLLRLGERSASQSVAEGVADRVADELAGALELPLLGAASAEPVSLAGSGNEVRFTAVVRTGFLSRALREVDFSMESPAGRGTLVRTSLPRRLGQDGRNKNEEKLVLHPEITGITFQYMMMDAGGNAVWMDDWTGRPHLPVAIRFQVELSTKGEQFRASRTIGMSR</sequence>
<dbReference type="RefSeq" id="WP_012708816.1">
    <property type="nucleotide sequence ID" value="NC_012587.1"/>
</dbReference>
<dbReference type="InterPro" id="IPR012902">
    <property type="entry name" value="N_methyl_site"/>
</dbReference>
<dbReference type="HOGENOM" id="CLU_1234212_0_0_5"/>
<dbReference type="AlphaFoldDB" id="C3MFK1"/>
<dbReference type="eggNOG" id="ENOG502ZVP7">
    <property type="taxonomic scope" value="Bacteria"/>
</dbReference>
<reference evidence="2 3" key="1">
    <citation type="journal article" date="2009" name="Appl. Environ. Microbiol.">
        <title>Rhizobium sp. strain NGR234 possesses a remarkable number of secretion systems.</title>
        <authorList>
            <person name="Schmeisser C."/>
            <person name="Liesegang H."/>
            <person name="Krysciak D."/>
            <person name="Bakkou N."/>
            <person name="Le Quere A."/>
            <person name="Wollherr A."/>
            <person name="Heinemeyer I."/>
            <person name="Morgenstern B."/>
            <person name="Pommerening-Roeser A."/>
            <person name="Flores M."/>
            <person name="Palacios R."/>
            <person name="Brenner S."/>
            <person name="Gottschalk G."/>
            <person name="Schmitz R.A."/>
            <person name="Broughton W.J."/>
            <person name="Perret X."/>
            <person name="Strittmatter A.W."/>
            <person name="Streit W.R."/>
        </authorList>
    </citation>
    <scope>NUCLEOTIDE SEQUENCE [LARGE SCALE GENOMIC DNA]</scope>
    <source>
        <strain evidence="3">NBRC 101917 / NGR234</strain>
    </source>
</reference>
<keyword evidence="1" id="KW-0472">Membrane</keyword>
<proteinExistence type="predicted"/>
<protein>
    <submittedName>
        <fullName evidence="2">General secretion protein GspJ</fullName>
    </submittedName>
</protein>